<name>A0A0C3EY89_PILCF</name>
<evidence type="ECO:0000313" key="2">
    <source>
        <dbReference type="Proteomes" id="UP000054166"/>
    </source>
</evidence>
<proteinExistence type="predicted"/>
<reference evidence="1 2" key="1">
    <citation type="submission" date="2014-04" db="EMBL/GenBank/DDBJ databases">
        <authorList>
            <consortium name="DOE Joint Genome Institute"/>
            <person name="Kuo A."/>
            <person name="Tarkka M."/>
            <person name="Buscot F."/>
            <person name="Kohler A."/>
            <person name="Nagy L.G."/>
            <person name="Floudas D."/>
            <person name="Copeland A."/>
            <person name="Barry K.W."/>
            <person name="Cichocki N."/>
            <person name="Veneault-Fourrey C."/>
            <person name="LaButti K."/>
            <person name="Lindquist E.A."/>
            <person name="Lipzen A."/>
            <person name="Lundell T."/>
            <person name="Morin E."/>
            <person name="Murat C."/>
            <person name="Sun H."/>
            <person name="Tunlid A."/>
            <person name="Henrissat B."/>
            <person name="Grigoriev I.V."/>
            <person name="Hibbett D.S."/>
            <person name="Martin F."/>
            <person name="Nordberg H.P."/>
            <person name="Cantor M.N."/>
            <person name="Hua S.X."/>
        </authorList>
    </citation>
    <scope>NUCLEOTIDE SEQUENCE [LARGE SCALE GENOMIC DNA]</scope>
    <source>
        <strain evidence="1 2">F 1598</strain>
    </source>
</reference>
<feature type="non-terminal residue" evidence="1">
    <location>
        <position position="1"/>
    </location>
</feature>
<dbReference type="AlphaFoldDB" id="A0A0C3EY89"/>
<dbReference type="EMBL" id="KN833100">
    <property type="protein sequence ID" value="KIM72939.1"/>
    <property type="molecule type" value="Genomic_DNA"/>
</dbReference>
<evidence type="ECO:0000313" key="1">
    <source>
        <dbReference type="EMBL" id="KIM72939.1"/>
    </source>
</evidence>
<organism evidence="1 2">
    <name type="scientific">Piloderma croceum (strain F 1598)</name>
    <dbReference type="NCBI Taxonomy" id="765440"/>
    <lineage>
        <taxon>Eukaryota</taxon>
        <taxon>Fungi</taxon>
        <taxon>Dikarya</taxon>
        <taxon>Basidiomycota</taxon>
        <taxon>Agaricomycotina</taxon>
        <taxon>Agaricomycetes</taxon>
        <taxon>Agaricomycetidae</taxon>
        <taxon>Atheliales</taxon>
        <taxon>Atheliaceae</taxon>
        <taxon>Piloderma</taxon>
    </lineage>
</organism>
<accession>A0A0C3EY89</accession>
<dbReference type="HOGENOM" id="CLU_200850_0_0_1"/>
<keyword evidence="2" id="KW-1185">Reference proteome</keyword>
<sequence>TSCRLTAAEALETIREYHEGFARAQLKGRVLKPVIDTLTLEERMQRAREANARQEAREKESL</sequence>
<protein>
    <submittedName>
        <fullName evidence="1">Uncharacterized protein</fullName>
    </submittedName>
</protein>
<dbReference type="InParanoid" id="A0A0C3EY89"/>
<reference evidence="2" key="2">
    <citation type="submission" date="2015-01" db="EMBL/GenBank/DDBJ databases">
        <title>Evolutionary Origins and Diversification of the Mycorrhizal Mutualists.</title>
        <authorList>
            <consortium name="DOE Joint Genome Institute"/>
            <consortium name="Mycorrhizal Genomics Consortium"/>
            <person name="Kohler A."/>
            <person name="Kuo A."/>
            <person name="Nagy L.G."/>
            <person name="Floudas D."/>
            <person name="Copeland A."/>
            <person name="Barry K.W."/>
            <person name="Cichocki N."/>
            <person name="Veneault-Fourrey C."/>
            <person name="LaButti K."/>
            <person name="Lindquist E.A."/>
            <person name="Lipzen A."/>
            <person name="Lundell T."/>
            <person name="Morin E."/>
            <person name="Murat C."/>
            <person name="Riley R."/>
            <person name="Ohm R."/>
            <person name="Sun H."/>
            <person name="Tunlid A."/>
            <person name="Henrissat B."/>
            <person name="Grigoriev I.V."/>
            <person name="Hibbett D.S."/>
            <person name="Martin F."/>
        </authorList>
    </citation>
    <scope>NUCLEOTIDE SEQUENCE [LARGE SCALE GENOMIC DNA]</scope>
    <source>
        <strain evidence="2">F 1598</strain>
    </source>
</reference>
<gene>
    <name evidence="1" type="ORF">PILCRDRAFT_829471</name>
</gene>
<dbReference type="Proteomes" id="UP000054166">
    <property type="component" value="Unassembled WGS sequence"/>
</dbReference>
<feature type="non-terminal residue" evidence="1">
    <location>
        <position position="62"/>
    </location>
</feature>